<dbReference type="GO" id="GO:0043546">
    <property type="term" value="F:molybdopterin cofactor binding"/>
    <property type="evidence" value="ECO:0007669"/>
    <property type="project" value="InterPro"/>
</dbReference>
<evidence type="ECO:0000256" key="14">
    <source>
        <dbReference type="ARBA" id="ARBA00022857"/>
    </source>
</evidence>
<dbReference type="SUPFAM" id="SSF50692">
    <property type="entry name" value="ADC-like"/>
    <property type="match status" value="1"/>
</dbReference>
<name>A0A7Y0ZSQ3_PSEVE</name>
<keyword evidence="11" id="KW-0732">Signal</keyword>
<dbReference type="GO" id="GO:0016020">
    <property type="term" value="C:membrane"/>
    <property type="evidence" value="ECO:0007669"/>
    <property type="project" value="TreeGrafter"/>
</dbReference>
<dbReference type="GO" id="GO:0042128">
    <property type="term" value="P:nitrate assimilation"/>
    <property type="evidence" value="ECO:0007669"/>
    <property type="project" value="UniProtKB-KW"/>
</dbReference>
<keyword evidence="15" id="KW-0249">Electron transport</keyword>
<evidence type="ECO:0000256" key="22">
    <source>
        <dbReference type="ARBA" id="ARBA00052219"/>
    </source>
</evidence>
<dbReference type="RefSeq" id="WP_169850574.1">
    <property type="nucleotide sequence ID" value="NZ_CP149793.1"/>
</dbReference>
<keyword evidence="16" id="KW-0560">Oxidoreductase</keyword>
<comment type="similarity">
    <text evidence="5">Belongs to the prokaryotic molybdopterin-containing oxidoreductase family. NasA/NapA/NarB subfamily.</text>
</comment>
<dbReference type="SUPFAM" id="SSF53706">
    <property type="entry name" value="Formate dehydrogenase/DMSO reductase, domains 1-3"/>
    <property type="match status" value="1"/>
</dbReference>
<dbReference type="InterPro" id="IPR001709">
    <property type="entry name" value="Flavoprot_Pyr_Nucl_cyt_Rdtase"/>
</dbReference>
<dbReference type="InterPro" id="IPR050123">
    <property type="entry name" value="Prok_molybdopt-oxidoreductase"/>
</dbReference>
<evidence type="ECO:0000313" key="28">
    <source>
        <dbReference type="Proteomes" id="UP000552560"/>
    </source>
</evidence>
<evidence type="ECO:0000256" key="18">
    <source>
        <dbReference type="ARBA" id="ARBA00023014"/>
    </source>
</evidence>
<keyword evidence="20" id="KW-0028">Amino-acid biosynthesis</keyword>
<keyword evidence="13" id="KW-0274">FAD</keyword>
<dbReference type="Gene3D" id="3.40.50.360">
    <property type="match status" value="1"/>
</dbReference>
<evidence type="ECO:0000256" key="15">
    <source>
        <dbReference type="ARBA" id="ARBA00022982"/>
    </source>
</evidence>
<organism evidence="27 28">
    <name type="scientific">Pseudomonas veronii</name>
    <dbReference type="NCBI Taxonomy" id="76761"/>
    <lineage>
        <taxon>Bacteria</taxon>
        <taxon>Pseudomonadati</taxon>
        <taxon>Pseudomonadota</taxon>
        <taxon>Gammaproteobacteria</taxon>
        <taxon>Pseudomonadales</taxon>
        <taxon>Pseudomonadaceae</taxon>
        <taxon>Pseudomonas</taxon>
    </lineage>
</organism>
<evidence type="ECO:0000256" key="4">
    <source>
        <dbReference type="ARBA" id="ARBA00001974"/>
    </source>
</evidence>
<keyword evidence="12" id="KW-0574">Periplasm</keyword>
<dbReference type="PROSITE" id="PS50902">
    <property type="entry name" value="FLAVODOXIN_LIKE"/>
    <property type="match status" value="1"/>
</dbReference>
<keyword evidence="8" id="KW-0285">Flavoprotein</keyword>
<keyword evidence="14" id="KW-0521">NADP</keyword>
<accession>A0A7Y0ZSQ3</accession>
<dbReference type="CDD" id="cd02754">
    <property type="entry name" value="MopB_Nitrate-R-NapA-like"/>
    <property type="match status" value="1"/>
</dbReference>
<evidence type="ECO:0000256" key="12">
    <source>
        <dbReference type="ARBA" id="ARBA00022764"/>
    </source>
</evidence>
<evidence type="ECO:0000259" key="26">
    <source>
        <dbReference type="PROSITE" id="PS51669"/>
    </source>
</evidence>
<dbReference type="InterPro" id="IPR017927">
    <property type="entry name" value="FAD-bd_FR_type"/>
</dbReference>
<dbReference type="CDD" id="cd06199">
    <property type="entry name" value="SiR"/>
    <property type="match status" value="1"/>
</dbReference>
<dbReference type="PRINTS" id="PR00369">
    <property type="entry name" value="FLAVODOXIN"/>
</dbReference>
<dbReference type="SUPFAM" id="SSF52343">
    <property type="entry name" value="Ferredoxin reductase-like, C-terminal NADP-linked domain"/>
    <property type="match status" value="1"/>
</dbReference>
<evidence type="ECO:0000256" key="7">
    <source>
        <dbReference type="ARBA" id="ARBA00022505"/>
    </source>
</evidence>
<gene>
    <name evidence="27" type="ORF">HBO43_11725</name>
</gene>
<comment type="cofactor">
    <cofactor evidence="2">
        <name>Mo-bis(molybdopterin guanine dinucleotide)</name>
        <dbReference type="ChEBI" id="CHEBI:60539"/>
    </cofactor>
</comment>
<dbReference type="GO" id="GO:0010181">
    <property type="term" value="F:FMN binding"/>
    <property type="evidence" value="ECO:0007669"/>
    <property type="project" value="InterPro"/>
</dbReference>
<evidence type="ECO:0000256" key="6">
    <source>
        <dbReference type="ARBA" id="ARBA00022485"/>
    </source>
</evidence>
<dbReference type="InterPro" id="IPR023173">
    <property type="entry name" value="NADPH_Cyt_P450_Rdtase_alpha"/>
</dbReference>
<dbReference type="InterPro" id="IPR008254">
    <property type="entry name" value="Flavodoxin/NO_synth"/>
</dbReference>
<feature type="domain" description="FAD-binding FR-type" evidence="25">
    <location>
        <begin position="988"/>
        <end position="1200"/>
    </location>
</feature>
<dbReference type="FunFam" id="3.40.50.80:FF:000001">
    <property type="entry name" value="NADPH--cytochrome P450 reductase 1"/>
    <property type="match status" value="1"/>
</dbReference>
<dbReference type="Pfam" id="PF00384">
    <property type="entry name" value="Molybdopterin"/>
    <property type="match status" value="1"/>
</dbReference>
<comment type="cofactor">
    <cofactor evidence="1">
        <name>FMN</name>
        <dbReference type="ChEBI" id="CHEBI:58210"/>
    </cofactor>
</comment>
<dbReference type="InterPro" id="IPR006656">
    <property type="entry name" value="Mopterin_OxRdtase"/>
</dbReference>
<comment type="cofactor">
    <cofactor evidence="3">
        <name>[4Fe-4S] cluster</name>
        <dbReference type="ChEBI" id="CHEBI:49883"/>
    </cofactor>
</comment>
<dbReference type="CDD" id="cd02791">
    <property type="entry name" value="MopB_CT_Nitrate-R-NapA-like"/>
    <property type="match status" value="1"/>
</dbReference>
<dbReference type="SUPFAM" id="SSF63380">
    <property type="entry name" value="Riboflavin synthase domain-like"/>
    <property type="match status" value="1"/>
</dbReference>
<evidence type="ECO:0000259" key="25">
    <source>
        <dbReference type="PROSITE" id="PS51384"/>
    </source>
</evidence>
<dbReference type="Pfam" id="PF00175">
    <property type="entry name" value="NAD_binding_1"/>
    <property type="match status" value="1"/>
</dbReference>
<dbReference type="GO" id="GO:0046872">
    <property type="term" value="F:metal ion binding"/>
    <property type="evidence" value="ECO:0007669"/>
    <property type="project" value="UniProtKB-KW"/>
</dbReference>
<dbReference type="InterPro" id="IPR001094">
    <property type="entry name" value="Flavdoxin-like"/>
</dbReference>
<protein>
    <submittedName>
        <fullName evidence="27">Molybdopterin-dependent oxidoreductase</fullName>
    </submittedName>
</protein>
<dbReference type="Gene3D" id="3.40.50.80">
    <property type="entry name" value="Nucleotide-binding domain of ferredoxin-NADP reductase (FNR) module"/>
    <property type="match status" value="1"/>
</dbReference>
<evidence type="ECO:0000256" key="19">
    <source>
        <dbReference type="ARBA" id="ARBA00023063"/>
    </source>
</evidence>
<keyword evidence="7" id="KW-0500">Molybdenum</keyword>
<dbReference type="InterPro" id="IPR006657">
    <property type="entry name" value="MoPterin_dinucl-bd_dom"/>
</dbReference>
<dbReference type="PROSITE" id="PS51384">
    <property type="entry name" value="FAD_FR"/>
    <property type="match status" value="1"/>
</dbReference>
<dbReference type="PRINTS" id="PR00371">
    <property type="entry name" value="FPNCR"/>
</dbReference>
<dbReference type="InterPro" id="IPR039261">
    <property type="entry name" value="FNR_nucleotide-bd"/>
</dbReference>
<evidence type="ECO:0000313" key="27">
    <source>
        <dbReference type="EMBL" id="NMX97262.1"/>
    </source>
</evidence>
<dbReference type="InterPro" id="IPR027467">
    <property type="entry name" value="MopterinOxRdtase_cofactor_BS"/>
</dbReference>
<dbReference type="InterPro" id="IPR041957">
    <property type="entry name" value="CT_Nitrate-R-NapA-like"/>
</dbReference>
<dbReference type="GO" id="GO:0051539">
    <property type="term" value="F:4 iron, 4 sulfur cluster binding"/>
    <property type="evidence" value="ECO:0007669"/>
    <property type="project" value="UniProtKB-KW"/>
</dbReference>
<dbReference type="Gene3D" id="3.40.50.740">
    <property type="match status" value="1"/>
</dbReference>
<keyword evidence="17" id="KW-0408">Iron</keyword>
<dbReference type="EMBL" id="JAAQWE010000009">
    <property type="protein sequence ID" value="NMX97262.1"/>
    <property type="molecule type" value="Genomic_DNA"/>
</dbReference>
<keyword evidence="15" id="KW-0813">Transport</keyword>
<dbReference type="SUPFAM" id="SSF52218">
    <property type="entry name" value="Flavoproteins"/>
    <property type="match status" value="1"/>
</dbReference>
<dbReference type="GO" id="GO:0016655">
    <property type="term" value="F:oxidoreductase activity, acting on NAD(P)H, quinone or similar compound as acceptor"/>
    <property type="evidence" value="ECO:0007669"/>
    <property type="project" value="UniProtKB-ARBA"/>
</dbReference>
<proteinExistence type="inferred from homology"/>
<keyword evidence="6" id="KW-0004">4Fe-4S</keyword>
<dbReference type="FunFam" id="2.40.40.20:FF:000005">
    <property type="entry name" value="Periplasmic nitrate reductase"/>
    <property type="match status" value="1"/>
</dbReference>
<dbReference type="Gene3D" id="1.20.990.10">
    <property type="entry name" value="NADPH-cytochrome p450 Reductase, Chain A, domain 3"/>
    <property type="match status" value="1"/>
</dbReference>
<dbReference type="GO" id="GO:0050140">
    <property type="term" value="F:nitrate reductase (cytochrome) activity"/>
    <property type="evidence" value="ECO:0007669"/>
    <property type="project" value="UniProtKB-EC"/>
</dbReference>
<evidence type="ECO:0000256" key="23">
    <source>
        <dbReference type="ARBA" id="ARBA00055000"/>
    </source>
</evidence>
<dbReference type="Pfam" id="PF00667">
    <property type="entry name" value="FAD_binding_1"/>
    <property type="match status" value="1"/>
</dbReference>
<comment type="function">
    <text evidence="23">Catalytic subunit of the periplasmic nitrate reductase complex NapAB. Receives electrons from NapB and catalyzes the reduction of nitrate to nitrite.</text>
</comment>
<comment type="catalytic activity">
    <reaction evidence="21">
        <text>2 Fe(II)-[cytochrome] + nitrate + 2 H(+) = 2 Fe(III)-[cytochrome] + nitrite + H2O</text>
        <dbReference type="Rhea" id="RHEA:12909"/>
        <dbReference type="Rhea" id="RHEA-COMP:11777"/>
        <dbReference type="Rhea" id="RHEA-COMP:11778"/>
        <dbReference type="ChEBI" id="CHEBI:15377"/>
        <dbReference type="ChEBI" id="CHEBI:15378"/>
        <dbReference type="ChEBI" id="CHEBI:16301"/>
        <dbReference type="ChEBI" id="CHEBI:17632"/>
        <dbReference type="ChEBI" id="CHEBI:29033"/>
        <dbReference type="ChEBI" id="CHEBI:29034"/>
        <dbReference type="EC" id="1.9.6.1"/>
    </reaction>
</comment>
<evidence type="ECO:0000256" key="2">
    <source>
        <dbReference type="ARBA" id="ARBA00001942"/>
    </source>
</evidence>
<keyword evidence="9" id="KW-0288">FMN</keyword>
<keyword evidence="19" id="KW-0534">Nitrate assimilation</keyword>
<dbReference type="GO" id="GO:0019344">
    <property type="term" value="P:cysteine biosynthetic process"/>
    <property type="evidence" value="ECO:0007669"/>
    <property type="project" value="UniProtKB-KW"/>
</dbReference>
<dbReference type="GO" id="GO:1990204">
    <property type="term" value="C:oxidoreductase complex"/>
    <property type="evidence" value="ECO:0007669"/>
    <property type="project" value="UniProtKB-ARBA"/>
</dbReference>
<dbReference type="Pfam" id="PF00258">
    <property type="entry name" value="Flavodoxin_1"/>
    <property type="match status" value="1"/>
</dbReference>
<evidence type="ECO:0000256" key="10">
    <source>
        <dbReference type="ARBA" id="ARBA00022723"/>
    </source>
</evidence>
<dbReference type="InterPro" id="IPR006963">
    <property type="entry name" value="Mopterin_OxRdtase_4Fe-4S_dom"/>
</dbReference>
<feature type="domain" description="Flavodoxin-like" evidence="24">
    <location>
        <begin position="833"/>
        <end position="970"/>
    </location>
</feature>
<dbReference type="InterPro" id="IPR017938">
    <property type="entry name" value="Riboflavin_synthase-like_b-brl"/>
</dbReference>
<dbReference type="Proteomes" id="UP000552560">
    <property type="component" value="Unassembled WGS sequence"/>
</dbReference>
<dbReference type="InterPro" id="IPR009010">
    <property type="entry name" value="Asp_de-COase-like_dom_sf"/>
</dbReference>
<evidence type="ECO:0000256" key="20">
    <source>
        <dbReference type="ARBA" id="ARBA00023192"/>
    </source>
</evidence>
<comment type="cofactor">
    <cofactor evidence="4">
        <name>FAD</name>
        <dbReference type="ChEBI" id="CHEBI:57692"/>
    </cofactor>
</comment>
<dbReference type="InterPro" id="IPR003097">
    <property type="entry name" value="CysJ-like_FAD-binding"/>
</dbReference>
<dbReference type="Pfam" id="PF04879">
    <property type="entry name" value="Molybdop_Fe4S4"/>
    <property type="match status" value="1"/>
</dbReference>
<sequence>MANQSVRSVCPYCGVGCGIVMQVEHNRVVKVIGDKAHPTNAGRLCTKGTTCGQAIAESGRMENAYLRQAREHDPVRIGMDKAISETAGRLRAILDRDGPDALAFYVSGQMSLEAQYLINKLAKGFVRTAHIESNSRLCMASAGSGYKLSLGADGPPGSYEDFDRADLFFVIGANMADCHPILFLRMMDRVKAGARLIVVDPRRSATADKANLFLPIKPGTDLALLNGLLHLLVKNGHTDPAFIAAFTEGWEAMPGFLEDYPPQRVAELTGLAEADIRQAADWIGQAAEWMSCWTMGLNQSTHGTWNTNALCNLHLATGAICRPGSGPFSLTGQPNAMGGREMGYMGPGLPGQRSVLVDADRAFIEALWNLPADSLPRQAGSGTVGMFEQMAAGQIKACWIICTNPVASAPNRQTVIEALQSAELVITQDAFLDTETNRYADILLPGALWAEAEGVMINSERNLTLMQKAVEPPGESLADWQIIARVACEMGFADAFTYASAAEVFDEIKRAWNPATGYDIRGASYARLRERPLQWPCASIEAAERNPIRYLNNGINQPLKTDADGRQPTIVFATEHGKARFFPRPHLSPAEMPDEAFPFVLNTGRLQHQWHTLTKTGKVATLNKLNPGPFVEIHPDDAASLGIKHKDPVEVRSRRGRAVLPAVISDRVRAGNCFAPFHWNDVFGDNLAINAVTHDAVDPISLQPEFKFCAVALQRVELIEHQFLDVSAPAAHPVSPLTEELAMSRLDAFADLVGIRNLPSPSLSDNERTYLAGFLSGLQSSAARQASGVPTLPANAPVARDARLWLDGLLGGLFSRTEASAVAPAPAADTPAVTLLWASQTGNAEALAERFAQRLRAGGIAVELSAMADFPASKLAHTQNLALISSTFGDGDPPDNGEGFWHSLTLAETRLESLRFAVLALGDPNYDQFCQHGKQLDRRLLELGATRLLERVDCDTEFEERADAWFTQFLHTLNPATPIALATPSGKPKPHASRLLLNLHLNQQSPHKETRQFSLDLADSALTYEAGDALGVMPRNCPELVSELLELTRLGSSTCVNIDRLGDVPLHQALTEHFEIARPNSETLAFIAARSAKPGLKHLLEPERKAELKDWLWGRQLADVLHEYPVDCSADELLGTLKRLQPRLYSIASSAKAYPREVHLTVAAVRYGKRKGVSSTFLADRAGNGEVPVFVQPSKHFRLPADGDVPIIMIGPGTGVAPFRAFLQERRALGHQGRNWLFFGEQHAASDFYYQDELQGMQRDGLLSHLSLAFSRDQAQKIYVQDRIREHGAELWRWLQEGAQLYICGDASHMAKDVDQALRQVAHRHGGLGVESAVDYWRRMSEQKRYLRDVY</sequence>
<dbReference type="PROSITE" id="PS00932">
    <property type="entry name" value="MOLYBDOPTERIN_PROK_3"/>
    <property type="match status" value="1"/>
</dbReference>
<evidence type="ECO:0000256" key="5">
    <source>
        <dbReference type="ARBA" id="ARBA00008747"/>
    </source>
</evidence>
<evidence type="ECO:0000256" key="21">
    <source>
        <dbReference type="ARBA" id="ARBA00052176"/>
    </source>
</evidence>
<evidence type="ECO:0000256" key="1">
    <source>
        <dbReference type="ARBA" id="ARBA00001917"/>
    </source>
</evidence>
<evidence type="ECO:0000256" key="9">
    <source>
        <dbReference type="ARBA" id="ARBA00022643"/>
    </source>
</evidence>
<dbReference type="Gene3D" id="3.40.228.10">
    <property type="entry name" value="Dimethylsulfoxide Reductase, domain 2"/>
    <property type="match status" value="1"/>
</dbReference>
<dbReference type="InterPro" id="IPR006655">
    <property type="entry name" value="Mopterin_OxRdtase_prok_CS"/>
</dbReference>
<dbReference type="PROSITE" id="PS51669">
    <property type="entry name" value="4FE4S_MOW_BIS_MGD"/>
    <property type="match status" value="1"/>
</dbReference>
<keyword evidence="20" id="KW-0198">Cysteine biosynthesis</keyword>
<keyword evidence="18" id="KW-0411">Iron-sulfur</keyword>
<dbReference type="Gene3D" id="2.20.25.90">
    <property type="entry name" value="ADC-like domains"/>
    <property type="match status" value="1"/>
</dbReference>
<comment type="caution">
    <text evidence="27">The sequence shown here is derived from an EMBL/GenBank/DDBJ whole genome shotgun (WGS) entry which is preliminary data.</text>
</comment>
<evidence type="ECO:0000256" key="11">
    <source>
        <dbReference type="ARBA" id="ARBA00022729"/>
    </source>
</evidence>
<feature type="domain" description="4Fe-4S Mo/W bis-MGD-type" evidence="26">
    <location>
        <begin position="3"/>
        <end position="59"/>
    </location>
</feature>
<dbReference type="Pfam" id="PF01568">
    <property type="entry name" value="Molydop_binding"/>
    <property type="match status" value="1"/>
</dbReference>
<dbReference type="SMART" id="SM00926">
    <property type="entry name" value="Molybdop_Fe4S4"/>
    <property type="match status" value="1"/>
</dbReference>
<evidence type="ECO:0000256" key="17">
    <source>
        <dbReference type="ARBA" id="ARBA00023004"/>
    </source>
</evidence>
<dbReference type="InterPro" id="IPR029039">
    <property type="entry name" value="Flavoprotein-like_sf"/>
</dbReference>
<dbReference type="Gene3D" id="2.40.30.10">
    <property type="entry name" value="Translation factors"/>
    <property type="match status" value="1"/>
</dbReference>
<evidence type="ECO:0000256" key="13">
    <source>
        <dbReference type="ARBA" id="ARBA00022827"/>
    </source>
</evidence>
<keyword evidence="10" id="KW-0479">Metal-binding</keyword>
<reference evidence="27 28" key="1">
    <citation type="journal article" date="2020" name="Front. Microbiol.">
        <title>Genetic Organization of the aprX-lipA2 Operon Affects the Proteolytic Potential of Pseudomonas Species in Milk.</title>
        <authorList>
            <person name="Maier C."/>
            <person name="Huptas C."/>
            <person name="von Neubeck M."/>
            <person name="Scherer S."/>
            <person name="Wenning M."/>
            <person name="Lucking G."/>
        </authorList>
    </citation>
    <scope>NUCLEOTIDE SEQUENCE [LARGE SCALE GENOMIC DNA]</scope>
    <source>
        <strain evidence="27 28">WS 4671</strain>
    </source>
</reference>
<dbReference type="PANTHER" id="PTHR43105:SF9">
    <property type="entry name" value="NADPH-FE(3+) OXIDOREDUCTASE SUBUNIT ALPHA"/>
    <property type="match status" value="1"/>
</dbReference>
<dbReference type="PROSITE" id="PS00551">
    <property type="entry name" value="MOLYBDOPTERIN_PROK_1"/>
    <property type="match status" value="1"/>
</dbReference>
<evidence type="ECO:0000259" key="24">
    <source>
        <dbReference type="PROSITE" id="PS50902"/>
    </source>
</evidence>
<comment type="catalytic activity">
    <reaction evidence="22">
        <text>hydrogen sulfide + 3 NADP(+) + 3 H2O = sulfite + 3 NADPH + 4 H(+)</text>
        <dbReference type="Rhea" id="RHEA:13801"/>
        <dbReference type="ChEBI" id="CHEBI:15377"/>
        <dbReference type="ChEBI" id="CHEBI:15378"/>
        <dbReference type="ChEBI" id="CHEBI:17359"/>
        <dbReference type="ChEBI" id="CHEBI:29919"/>
        <dbReference type="ChEBI" id="CHEBI:57783"/>
        <dbReference type="ChEBI" id="CHEBI:58349"/>
        <dbReference type="EC" id="1.8.1.2"/>
    </reaction>
</comment>
<dbReference type="Gene3D" id="2.40.40.20">
    <property type="match status" value="1"/>
</dbReference>
<dbReference type="PANTHER" id="PTHR43105">
    <property type="entry name" value="RESPIRATORY NITRATE REDUCTASE"/>
    <property type="match status" value="1"/>
</dbReference>
<evidence type="ECO:0000256" key="16">
    <source>
        <dbReference type="ARBA" id="ARBA00023002"/>
    </source>
</evidence>
<dbReference type="InterPro" id="IPR001433">
    <property type="entry name" value="OxRdtase_FAD/NAD-bd"/>
</dbReference>
<dbReference type="GO" id="GO:0004783">
    <property type="term" value="F:sulfite reductase (NADPH) activity"/>
    <property type="evidence" value="ECO:0007669"/>
    <property type="project" value="UniProtKB-EC"/>
</dbReference>
<evidence type="ECO:0000256" key="8">
    <source>
        <dbReference type="ARBA" id="ARBA00022630"/>
    </source>
</evidence>
<dbReference type="GO" id="GO:0045333">
    <property type="term" value="P:cellular respiration"/>
    <property type="evidence" value="ECO:0007669"/>
    <property type="project" value="UniProtKB-ARBA"/>
</dbReference>
<evidence type="ECO:0000256" key="3">
    <source>
        <dbReference type="ARBA" id="ARBA00001966"/>
    </source>
</evidence>